<evidence type="ECO:0000256" key="2">
    <source>
        <dbReference type="ARBA" id="ARBA00022771"/>
    </source>
</evidence>
<dbReference type="EMBL" id="JAENGZ010001438">
    <property type="protein sequence ID" value="KAG6948081.1"/>
    <property type="molecule type" value="Genomic_DNA"/>
</dbReference>
<feature type="compositionally biased region" description="Acidic residues" evidence="5">
    <location>
        <begin position="146"/>
        <end position="161"/>
    </location>
</feature>
<evidence type="ECO:0000313" key="8">
    <source>
        <dbReference type="Proteomes" id="UP000688947"/>
    </source>
</evidence>
<protein>
    <recommendedName>
        <fullName evidence="6">Protein kinase domain-containing protein</fullName>
    </recommendedName>
</protein>
<proteinExistence type="predicted"/>
<dbReference type="GO" id="GO:0008270">
    <property type="term" value="F:zinc ion binding"/>
    <property type="evidence" value="ECO:0007669"/>
    <property type="project" value="UniProtKB-KW"/>
</dbReference>
<dbReference type="OrthoDB" id="4062651at2759"/>
<dbReference type="PANTHER" id="PTHR44329:SF214">
    <property type="entry name" value="PROTEIN KINASE DOMAIN-CONTAINING PROTEIN"/>
    <property type="match status" value="1"/>
</dbReference>
<gene>
    <name evidence="7" type="ORF">JG687_00015700</name>
</gene>
<dbReference type="PROSITE" id="PS50011">
    <property type="entry name" value="PROTEIN_KINASE_DOM"/>
    <property type="match status" value="1"/>
</dbReference>
<dbReference type="InterPro" id="IPR001245">
    <property type="entry name" value="Ser-Thr/Tyr_kinase_cat_dom"/>
</dbReference>
<feature type="domain" description="Protein kinase" evidence="6">
    <location>
        <begin position="991"/>
        <end position="1250"/>
    </location>
</feature>
<organism evidence="7 8">
    <name type="scientific">Phytophthora cactorum</name>
    <dbReference type="NCBI Taxonomy" id="29920"/>
    <lineage>
        <taxon>Eukaryota</taxon>
        <taxon>Sar</taxon>
        <taxon>Stramenopiles</taxon>
        <taxon>Oomycota</taxon>
        <taxon>Peronosporomycetes</taxon>
        <taxon>Peronosporales</taxon>
        <taxon>Peronosporaceae</taxon>
        <taxon>Phytophthora</taxon>
    </lineage>
</organism>
<dbReference type="Pfam" id="PF00628">
    <property type="entry name" value="PHD"/>
    <property type="match status" value="1"/>
</dbReference>
<evidence type="ECO:0000256" key="1">
    <source>
        <dbReference type="ARBA" id="ARBA00022723"/>
    </source>
</evidence>
<dbReference type="InterPro" id="IPR019787">
    <property type="entry name" value="Znf_PHD-finger"/>
</dbReference>
<dbReference type="VEuPathDB" id="FungiDB:PC110_g17276"/>
<evidence type="ECO:0000256" key="3">
    <source>
        <dbReference type="ARBA" id="ARBA00022833"/>
    </source>
</evidence>
<evidence type="ECO:0000256" key="4">
    <source>
        <dbReference type="PROSITE-ProRule" id="PRU10141"/>
    </source>
</evidence>
<dbReference type="VEuPathDB" id="FungiDB:PC110_g17277"/>
<keyword evidence="3" id="KW-0862">Zinc</keyword>
<dbReference type="InterPro" id="IPR051681">
    <property type="entry name" value="Ser/Thr_Kinases-Pseudokinases"/>
</dbReference>
<dbReference type="Pfam" id="PF07714">
    <property type="entry name" value="PK_Tyr_Ser-Thr"/>
    <property type="match status" value="1"/>
</dbReference>
<dbReference type="Proteomes" id="UP000688947">
    <property type="component" value="Unassembled WGS sequence"/>
</dbReference>
<evidence type="ECO:0000313" key="7">
    <source>
        <dbReference type="EMBL" id="KAG6948081.1"/>
    </source>
</evidence>
<keyword evidence="2" id="KW-0863">Zinc-finger</keyword>
<feature type="compositionally biased region" description="Basic and acidic residues" evidence="5">
    <location>
        <begin position="426"/>
        <end position="437"/>
    </location>
</feature>
<dbReference type="InterPro" id="IPR017441">
    <property type="entry name" value="Protein_kinase_ATP_BS"/>
</dbReference>
<dbReference type="CDD" id="cd00180">
    <property type="entry name" value="PKc"/>
    <property type="match status" value="1"/>
</dbReference>
<dbReference type="CDD" id="cd15517">
    <property type="entry name" value="PHD_TCF19_like"/>
    <property type="match status" value="1"/>
</dbReference>
<dbReference type="SMART" id="SM00249">
    <property type="entry name" value="PHD"/>
    <property type="match status" value="2"/>
</dbReference>
<dbReference type="InterPro" id="IPR001965">
    <property type="entry name" value="Znf_PHD"/>
</dbReference>
<dbReference type="PANTHER" id="PTHR44329">
    <property type="entry name" value="SERINE/THREONINE-PROTEIN KINASE TNNI3K-RELATED"/>
    <property type="match status" value="1"/>
</dbReference>
<evidence type="ECO:0000256" key="5">
    <source>
        <dbReference type="SAM" id="MobiDB-lite"/>
    </source>
</evidence>
<dbReference type="GO" id="GO:0005524">
    <property type="term" value="F:ATP binding"/>
    <property type="evidence" value="ECO:0007669"/>
    <property type="project" value="UniProtKB-UniRule"/>
</dbReference>
<feature type="region of interest" description="Disordered" evidence="5">
    <location>
        <begin position="140"/>
        <end position="165"/>
    </location>
</feature>
<feature type="compositionally biased region" description="Low complexity" evidence="5">
    <location>
        <begin position="31"/>
        <end position="47"/>
    </location>
</feature>
<accession>A0A8T1TX73</accession>
<sequence>MGRNLKGKASKAGAGSQQKRRKKSGLGAGGSSPALSATSSSGGTSTPGHRECEQCGNNILLEGVAKAWPVGKKSVASTGCQICDFVAFRRSQRPCVDCTRTGCDHFCEWCGKGFHAKCAKLRNEDVSNPNGFCCHKCESEQGEGHDTDEEETKGEENEEEDVGSRCGSCRLPFSTTGKDPEDVKVATGFKVNQAVLVDNDEVLYNALITEVDTSGERIKIHFTRWSKSFDDWYAMDDEHINESLACDCCNQWFHIGCLPPIKSSGRWKDSTYVCPRCIDDARAFHNGNRSVLKAKAAYISTSNAIAKASKKVTSPKESETASVAVAKTKKASKAVVVIDDDDEDMEEEKNGMEAKEEAEEDVRIAKIPHKRKRKLSEAADSPVKPLANESANEQASAGAAHASSVPAKDSADSTSPSRASSATSDVKCRPNVKESNAEGKANASKTPAVDANAAVCANASAMMHASPEHTVKVAIEAHSSPSKAATAKIGASNKSAVGEAKLDKQEKKQTLKTESAADHSTPDTNQSPQTRERIQMNSFVDLHFSIRKEMYLRFCRLEEEGMLTRDSAHLLRSLIYPTSERFQDLKFVYLVNKDLPSVQLTKRLLEAVPYPPTVAKPIATTVPHAPPAAIRSPMGGKGLAGLPIKTTASSFTGPSIEKRHANWTAWAKYLDDYCHSNGVRIGIEFTDSIQKRNDEMRNSKRAKDGKFVRFLPQELDSYRRSYVCHLGRKGRTRDVKFRRTACPFKLVAKSVYNDSKWEVEVTCPNAEHIHSETTREPAAPASETQPKPLIQSFPVEGLKGNPSSRQVLTDMAPRCKRMPENEAMCTRLLQRLNDLHDSVAPLDEKDARKQIFLDVIIRFVKIMRRKQLLLRLASSETVVYKVHDLHEKLSDIARELELSHEEGSGQLKDAQADQYAKLNELITSASDRMLINEFRGEHNLHVALMTLASGMKRKSQFSGMLDLKRKALARVTKILPSLSTVDWFIPIDELEYEEKIIGAGTFGEARRATWLHYGNTKGVVVKQLFKEIDSYSSDIFFKQLELWYKLEDKHILTLFGGSHVDRPQFYVCEYATGGNLRDFFGKKENRTQFWRMFRQAAQGLQVLHTAKLPHGALKCSNILVGDENTVKLTDFGFRSVRSLSASLSGDAEEAIATAVRWKPKEFLEENVNEELLYGADIYALGMCMIEALTQKDPFPKVDNRAVVGVIRKGEIYERPDDIFDAEWDFICRLCNPDESIRPKLSEVMKEISVFAEEEQRRQNPATA</sequence>
<keyword evidence="4" id="KW-0547">Nucleotide-binding</keyword>
<keyword evidence="4" id="KW-0067">ATP-binding</keyword>
<reference evidence="7" key="1">
    <citation type="submission" date="2021-01" db="EMBL/GenBank/DDBJ databases">
        <title>Phytophthora aleatoria, a newly-described species from Pinus radiata is distinct from Phytophthora cactorum isolates based on comparative genomics.</title>
        <authorList>
            <person name="Mcdougal R."/>
            <person name="Panda P."/>
            <person name="Williams N."/>
            <person name="Studholme D.J."/>
        </authorList>
    </citation>
    <scope>NUCLEOTIDE SEQUENCE</scope>
    <source>
        <strain evidence="7">NZFS 3830</strain>
    </source>
</reference>
<feature type="compositionally biased region" description="Basic and acidic residues" evidence="5">
    <location>
        <begin position="500"/>
        <end position="521"/>
    </location>
</feature>
<dbReference type="AlphaFoldDB" id="A0A8T1TX73"/>
<name>A0A8T1TX73_9STRA</name>
<feature type="region of interest" description="Disordered" evidence="5">
    <location>
        <begin position="1"/>
        <end position="50"/>
    </location>
</feature>
<feature type="compositionally biased region" description="Low complexity" evidence="5">
    <location>
        <begin position="412"/>
        <end position="425"/>
    </location>
</feature>
<feature type="region of interest" description="Disordered" evidence="5">
    <location>
        <begin position="339"/>
        <end position="447"/>
    </location>
</feature>
<feature type="binding site" evidence="4">
    <location>
        <position position="1022"/>
    </location>
    <ligand>
        <name>ATP</name>
        <dbReference type="ChEBI" id="CHEBI:30616"/>
    </ligand>
</feature>
<dbReference type="PROSITE" id="PS00107">
    <property type="entry name" value="PROTEIN_KINASE_ATP"/>
    <property type="match status" value="1"/>
</dbReference>
<evidence type="ECO:0000259" key="6">
    <source>
        <dbReference type="PROSITE" id="PS50011"/>
    </source>
</evidence>
<dbReference type="InterPro" id="IPR000719">
    <property type="entry name" value="Prot_kinase_dom"/>
</dbReference>
<feature type="region of interest" description="Disordered" evidence="5">
    <location>
        <begin position="496"/>
        <end position="533"/>
    </location>
</feature>
<dbReference type="GO" id="GO:0004674">
    <property type="term" value="F:protein serine/threonine kinase activity"/>
    <property type="evidence" value="ECO:0007669"/>
    <property type="project" value="TreeGrafter"/>
</dbReference>
<comment type="caution">
    <text evidence="7">The sequence shown here is derived from an EMBL/GenBank/DDBJ whole genome shotgun (WGS) entry which is preliminary data.</text>
</comment>
<keyword evidence="1" id="KW-0479">Metal-binding</keyword>